<keyword evidence="3" id="KW-1185">Reference proteome</keyword>
<feature type="domain" description="DAGKc" evidence="1">
    <location>
        <begin position="1"/>
        <end position="144"/>
    </location>
</feature>
<reference evidence="2" key="1">
    <citation type="journal article" date="2020" name="Stud. Mycol.">
        <title>101 Dothideomycetes genomes: a test case for predicting lifestyles and emergence of pathogens.</title>
        <authorList>
            <person name="Haridas S."/>
            <person name="Albert R."/>
            <person name="Binder M."/>
            <person name="Bloem J."/>
            <person name="Labutti K."/>
            <person name="Salamov A."/>
            <person name="Andreopoulos B."/>
            <person name="Baker S."/>
            <person name="Barry K."/>
            <person name="Bills G."/>
            <person name="Bluhm B."/>
            <person name="Cannon C."/>
            <person name="Castanera R."/>
            <person name="Culley D."/>
            <person name="Daum C."/>
            <person name="Ezra D."/>
            <person name="Gonzalez J."/>
            <person name="Henrissat B."/>
            <person name="Kuo A."/>
            <person name="Liang C."/>
            <person name="Lipzen A."/>
            <person name="Lutzoni F."/>
            <person name="Magnuson J."/>
            <person name="Mondo S."/>
            <person name="Nolan M."/>
            <person name="Ohm R."/>
            <person name="Pangilinan J."/>
            <person name="Park H.-J."/>
            <person name="Ramirez L."/>
            <person name="Alfaro M."/>
            <person name="Sun H."/>
            <person name="Tritt A."/>
            <person name="Yoshinaga Y."/>
            <person name="Zwiers L.-H."/>
            <person name="Turgeon B."/>
            <person name="Goodwin S."/>
            <person name="Spatafora J."/>
            <person name="Crous P."/>
            <person name="Grigoriev I."/>
        </authorList>
    </citation>
    <scope>NUCLEOTIDE SEQUENCE</scope>
    <source>
        <strain evidence="2">CBS 269.34</strain>
    </source>
</reference>
<dbReference type="InterPro" id="IPR050187">
    <property type="entry name" value="Lipid_Phosphate_FormReg"/>
</dbReference>
<protein>
    <recommendedName>
        <fullName evidence="1">DAGKc domain-containing protein</fullName>
    </recommendedName>
</protein>
<gene>
    <name evidence="2" type="ORF">BU16DRAFT_434345</name>
</gene>
<proteinExistence type="predicted"/>
<dbReference type="AlphaFoldDB" id="A0A6A6RAA6"/>
<feature type="non-terminal residue" evidence="2">
    <location>
        <position position="1"/>
    </location>
</feature>
<name>A0A6A6RAA6_9PEZI</name>
<dbReference type="Proteomes" id="UP000799750">
    <property type="component" value="Unassembled WGS sequence"/>
</dbReference>
<dbReference type="InterPro" id="IPR016064">
    <property type="entry name" value="NAD/diacylglycerol_kinase_sf"/>
</dbReference>
<dbReference type="OrthoDB" id="3853857at2759"/>
<dbReference type="PROSITE" id="PS50146">
    <property type="entry name" value="DAGK"/>
    <property type="match status" value="1"/>
</dbReference>
<dbReference type="GO" id="GO:0001727">
    <property type="term" value="F:lipid kinase activity"/>
    <property type="evidence" value="ECO:0007669"/>
    <property type="project" value="TreeGrafter"/>
</dbReference>
<dbReference type="Gene3D" id="2.60.200.40">
    <property type="match status" value="1"/>
</dbReference>
<dbReference type="GO" id="GO:0046512">
    <property type="term" value="P:sphingosine biosynthetic process"/>
    <property type="evidence" value="ECO:0007669"/>
    <property type="project" value="TreeGrafter"/>
</dbReference>
<sequence>THIIISTASGTGLASTFYTQALKPLLGHMSLEETENYTLHTTESISTVTDLTTTIFLPAAVAGHPQRLILLSGDGGLLDILNTLLSTPSSPAFKPPTIILLPLGTGNALAHSTLPPGDATHGLSSLARGTPHPLPCFRARFSPGARLLTNEARDEESIPGGALYGAVVCSWGMHACLVGDSDTAAYRAHGAARFGMAAKEALFPADGGPPHAFKGAVVVRREASGAWEELAPGRAAHMYVLATLVSNLEATFRISPASRPLEARLRVVHFGPLAGEEAMRVMGLAYDGGKHVEEEAVGYEAVEGLKVDFRGLEEEGRWRRICVDGKIVRVESDGWVEV</sequence>
<dbReference type="GO" id="GO:0016020">
    <property type="term" value="C:membrane"/>
    <property type="evidence" value="ECO:0007669"/>
    <property type="project" value="TreeGrafter"/>
</dbReference>
<feature type="non-terminal residue" evidence="2">
    <location>
        <position position="338"/>
    </location>
</feature>
<dbReference type="InterPro" id="IPR017438">
    <property type="entry name" value="ATP-NAD_kinase_N"/>
</dbReference>
<dbReference type="Pfam" id="PF00781">
    <property type="entry name" value="DAGK_cat"/>
    <property type="match status" value="1"/>
</dbReference>
<accession>A0A6A6RAA6</accession>
<dbReference type="PANTHER" id="PTHR12358">
    <property type="entry name" value="SPHINGOSINE KINASE"/>
    <property type="match status" value="1"/>
</dbReference>
<evidence type="ECO:0000313" key="2">
    <source>
        <dbReference type="EMBL" id="KAF2500683.1"/>
    </source>
</evidence>
<evidence type="ECO:0000259" key="1">
    <source>
        <dbReference type="PROSITE" id="PS50146"/>
    </source>
</evidence>
<dbReference type="SUPFAM" id="SSF111331">
    <property type="entry name" value="NAD kinase/diacylglycerol kinase-like"/>
    <property type="match status" value="1"/>
</dbReference>
<dbReference type="EMBL" id="MU004183">
    <property type="protein sequence ID" value="KAF2500683.1"/>
    <property type="molecule type" value="Genomic_DNA"/>
</dbReference>
<organism evidence="2 3">
    <name type="scientific">Lophium mytilinum</name>
    <dbReference type="NCBI Taxonomy" id="390894"/>
    <lineage>
        <taxon>Eukaryota</taxon>
        <taxon>Fungi</taxon>
        <taxon>Dikarya</taxon>
        <taxon>Ascomycota</taxon>
        <taxon>Pezizomycotina</taxon>
        <taxon>Dothideomycetes</taxon>
        <taxon>Pleosporomycetidae</taxon>
        <taxon>Mytilinidiales</taxon>
        <taxon>Mytilinidiaceae</taxon>
        <taxon>Lophium</taxon>
    </lineage>
</organism>
<dbReference type="GO" id="GO:0005737">
    <property type="term" value="C:cytoplasm"/>
    <property type="evidence" value="ECO:0007669"/>
    <property type="project" value="TreeGrafter"/>
</dbReference>
<evidence type="ECO:0000313" key="3">
    <source>
        <dbReference type="Proteomes" id="UP000799750"/>
    </source>
</evidence>
<dbReference type="InterPro" id="IPR001206">
    <property type="entry name" value="Diacylglycerol_kinase_cat_dom"/>
</dbReference>
<dbReference type="Gene3D" id="3.40.50.10330">
    <property type="entry name" value="Probable inorganic polyphosphate/atp-NAD kinase, domain 1"/>
    <property type="match status" value="1"/>
</dbReference>
<dbReference type="PANTHER" id="PTHR12358:SF108">
    <property type="entry name" value="DAGKC DOMAIN-CONTAINING PROTEIN"/>
    <property type="match status" value="1"/>
</dbReference>